<dbReference type="Pfam" id="PF14054">
    <property type="entry name" value="DUF4249"/>
    <property type="match status" value="1"/>
</dbReference>
<sequence>MKRLILLISIISFITQGCSKADINVQIPEGPRNIVVEGYVTPGYPAELTLSESNILNDDLVLLAIWNAQVKINTDTGTMIAQNILYNKNDRHIVVNYNCRDTVRQGSHSFFNLNITTKDGRSVQASTKIVSAVQIENVEMNDDNIVVHHNLLTDTSKYFKLSFANYKNGKPALTKNLLYDQSNSNSTSCVMPLSKYKNDADSIVVTLFHIQKEYYDYLNSVENASSAFLDPLLNPETIKSNINGGIGIFTYYTLDKFSISL</sequence>
<organism evidence="1 2">
    <name type="scientific">Niastella soli</name>
    <dbReference type="NCBI Taxonomy" id="2821487"/>
    <lineage>
        <taxon>Bacteria</taxon>
        <taxon>Pseudomonadati</taxon>
        <taxon>Bacteroidota</taxon>
        <taxon>Chitinophagia</taxon>
        <taxon>Chitinophagales</taxon>
        <taxon>Chitinophagaceae</taxon>
        <taxon>Niastella</taxon>
    </lineage>
</organism>
<reference evidence="1 2" key="1">
    <citation type="submission" date="2021-03" db="EMBL/GenBank/DDBJ databases">
        <title>Assistant Professor.</title>
        <authorList>
            <person name="Huq M.A."/>
        </authorList>
    </citation>
    <scope>NUCLEOTIDE SEQUENCE [LARGE SCALE GENOMIC DNA]</scope>
    <source>
        <strain evidence="1 2">MAH-29</strain>
    </source>
</reference>
<dbReference type="RefSeq" id="WP_209141101.1">
    <property type="nucleotide sequence ID" value="NZ_JAGHKO010000005.1"/>
</dbReference>
<accession>A0ABS3YYP2</accession>
<evidence type="ECO:0000313" key="1">
    <source>
        <dbReference type="EMBL" id="MBO9203046.1"/>
    </source>
</evidence>
<proteinExistence type="predicted"/>
<gene>
    <name evidence="1" type="ORF">J7I42_22330</name>
</gene>
<evidence type="ECO:0000313" key="2">
    <source>
        <dbReference type="Proteomes" id="UP000677244"/>
    </source>
</evidence>
<protein>
    <submittedName>
        <fullName evidence="1">DUF4249 family protein</fullName>
    </submittedName>
</protein>
<dbReference type="InterPro" id="IPR025345">
    <property type="entry name" value="DUF4249"/>
</dbReference>
<comment type="caution">
    <text evidence="1">The sequence shown here is derived from an EMBL/GenBank/DDBJ whole genome shotgun (WGS) entry which is preliminary data.</text>
</comment>
<name>A0ABS3YYP2_9BACT</name>
<dbReference type="EMBL" id="JAGHKO010000005">
    <property type="protein sequence ID" value="MBO9203046.1"/>
    <property type="molecule type" value="Genomic_DNA"/>
</dbReference>
<dbReference type="Proteomes" id="UP000677244">
    <property type="component" value="Unassembled WGS sequence"/>
</dbReference>
<dbReference type="PROSITE" id="PS51257">
    <property type="entry name" value="PROKAR_LIPOPROTEIN"/>
    <property type="match status" value="1"/>
</dbReference>
<keyword evidence="2" id="KW-1185">Reference proteome</keyword>